<dbReference type="InterPro" id="IPR036388">
    <property type="entry name" value="WH-like_DNA-bd_sf"/>
</dbReference>
<name>A0A6N2W4N9_9FIRM</name>
<dbReference type="GO" id="GO:0045892">
    <property type="term" value="P:negative regulation of DNA-templated transcription"/>
    <property type="evidence" value="ECO:0007669"/>
    <property type="project" value="InterPro"/>
</dbReference>
<keyword evidence="3" id="KW-0238">DNA-binding</keyword>
<reference evidence="5" key="1">
    <citation type="submission" date="2019-11" db="EMBL/GenBank/DDBJ databases">
        <authorList>
            <person name="Feng L."/>
        </authorList>
    </citation>
    <scope>NUCLEOTIDE SEQUENCE</scope>
    <source>
        <strain evidence="5">AcaccaeLFYP115</strain>
    </source>
</reference>
<evidence type="ECO:0000256" key="3">
    <source>
        <dbReference type="ARBA" id="ARBA00023125"/>
    </source>
</evidence>
<evidence type="ECO:0000313" key="5">
    <source>
        <dbReference type="EMBL" id="VYT37258.1"/>
    </source>
</evidence>
<dbReference type="Pfam" id="PF03965">
    <property type="entry name" value="Penicillinase_R"/>
    <property type="match status" value="1"/>
</dbReference>
<evidence type="ECO:0000256" key="2">
    <source>
        <dbReference type="ARBA" id="ARBA00023015"/>
    </source>
</evidence>
<evidence type="ECO:0000256" key="1">
    <source>
        <dbReference type="ARBA" id="ARBA00011046"/>
    </source>
</evidence>
<proteinExistence type="inferred from homology"/>
<evidence type="ECO:0000256" key="4">
    <source>
        <dbReference type="ARBA" id="ARBA00023163"/>
    </source>
</evidence>
<protein>
    <submittedName>
        <fullName evidence="5">Penicillinase repressor</fullName>
    </submittedName>
</protein>
<dbReference type="SUPFAM" id="SSF46785">
    <property type="entry name" value="Winged helix' DNA-binding domain"/>
    <property type="match status" value="1"/>
</dbReference>
<dbReference type="Gene3D" id="1.10.4040.10">
    <property type="entry name" value="Penicillinase repressor domain"/>
    <property type="match status" value="1"/>
</dbReference>
<dbReference type="PIRSF" id="PIRSF019455">
    <property type="entry name" value="CopR_AtkY"/>
    <property type="match status" value="1"/>
</dbReference>
<gene>
    <name evidence="5" type="ORF">ACLFYP115_03071</name>
</gene>
<keyword evidence="2" id="KW-0805">Transcription regulation</keyword>
<dbReference type="RefSeq" id="WP_006565981.1">
    <property type="nucleotide sequence ID" value="NZ_BAABRZ010000004.1"/>
</dbReference>
<dbReference type="Gene3D" id="1.10.10.10">
    <property type="entry name" value="Winged helix-like DNA-binding domain superfamily/Winged helix DNA-binding domain"/>
    <property type="match status" value="1"/>
</dbReference>
<accession>A0A6N2W4N9</accession>
<sequence length="126" mass="14670">MSGAKLTEAESVVMRCIWNYEKEEIPFLTLIEELKDKYGKDYKRTTVRTFLFDLEAKGYAVVERRGKFSYVKPVVKKDDYKKVKAEEVLDIWFDGSAKKFISALSERISEDEGQKLNKLLDELDAD</sequence>
<dbReference type="AlphaFoldDB" id="A0A6N2W4N9"/>
<dbReference type="InterPro" id="IPR036390">
    <property type="entry name" value="WH_DNA-bd_sf"/>
</dbReference>
<dbReference type="EMBL" id="CACRSQ010000007">
    <property type="protein sequence ID" value="VYT37258.1"/>
    <property type="molecule type" value="Genomic_DNA"/>
</dbReference>
<comment type="similarity">
    <text evidence="1">Belongs to the BlaI transcriptional regulatory family.</text>
</comment>
<keyword evidence="4" id="KW-0804">Transcription</keyword>
<dbReference type="GO" id="GO:0003677">
    <property type="term" value="F:DNA binding"/>
    <property type="evidence" value="ECO:0007669"/>
    <property type="project" value="UniProtKB-KW"/>
</dbReference>
<dbReference type="GeneID" id="69470280"/>
<dbReference type="InterPro" id="IPR005650">
    <property type="entry name" value="BlaI_family"/>
</dbReference>
<organism evidence="5">
    <name type="scientific">Anaerostipes caccae</name>
    <dbReference type="NCBI Taxonomy" id="105841"/>
    <lineage>
        <taxon>Bacteria</taxon>
        <taxon>Bacillati</taxon>
        <taxon>Bacillota</taxon>
        <taxon>Clostridia</taxon>
        <taxon>Lachnospirales</taxon>
        <taxon>Lachnospiraceae</taxon>
        <taxon>Anaerostipes</taxon>
    </lineage>
</organism>